<dbReference type="GO" id="GO:0046036">
    <property type="term" value="P:CTP metabolic process"/>
    <property type="evidence" value="ECO:0007669"/>
    <property type="project" value="TreeGrafter"/>
</dbReference>
<evidence type="ECO:0000256" key="4">
    <source>
        <dbReference type="PIRSR" id="PIRSR600407-2"/>
    </source>
</evidence>
<dbReference type="OrthoDB" id="2959459at2759"/>
<dbReference type="PANTHER" id="PTHR11782">
    <property type="entry name" value="ADENOSINE/GUANOSINE DIPHOSPHATASE"/>
    <property type="match status" value="1"/>
</dbReference>
<dbReference type="GO" id="GO:0016020">
    <property type="term" value="C:membrane"/>
    <property type="evidence" value="ECO:0007669"/>
    <property type="project" value="TreeGrafter"/>
</dbReference>
<dbReference type="STRING" id="436010.A0A166RTC0"/>
<dbReference type="GO" id="GO:0045134">
    <property type="term" value="F:UDP phosphatase activity"/>
    <property type="evidence" value="ECO:0007669"/>
    <property type="project" value="TreeGrafter"/>
</dbReference>
<dbReference type="EMBL" id="KV417502">
    <property type="protein sequence ID" value="KZP28631.1"/>
    <property type="molecule type" value="Genomic_DNA"/>
</dbReference>
<feature type="binding site" evidence="4">
    <location>
        <begin position="149"/>
        <end position="153"/>
    </location>
    <ligand>
        <name>ATP</name>
        <dbReference type="ChEBI" id="CHEBI:30616"/>
    </ligand>
</feature>
<accession>A0A166RTC0</accession>
<protein>
    <submittedName>
        <fullName evidence="5">Uncharacterized protein</fullName>
    </submittedName>
</protein>
<evidence type="ECO:0000313" key="5">
    <source>
        <dbReference type="EMBL" id="KZP28631.1"/>
    </source>
</evidence>
<dbReference type="GO" id="GO:0005794">
    <property type="term" value="C:Golgi apparatus"/>
    <property type="evidence" value="ECO:0007669"/>
    <property type="project" value="TreeGrafter"/>
</dbReference>
<keyword evidence="4" id="KW-0547">Nucleotide-binding</keyword>
<sequence length="347" mass="38992">MRTSVTLAYKGKKVEGAIEKNTTELMLKTYLDEIFGPAVNIALKPNLIAAFGLTNVTELREDKVPIFVLGTAGMRVFKQDHPTAHENLHKWIESYIMNRAEYESPKYETITGESEAAYGWVSANSSLGAFSSEYKTKAKDTVGYLEMGGQSAQIAFQPFENELTPDKLHDGDITTVKLGEEEFDLVVKTWDLGSNQGWREYQSDVVATGATETFVDPHSPHGRKWTYTDAPGSNPHKLRGEGAFDSQRFHEKVLKVLDRLSQPTPARGSRLLDENLVAALKARRFVGGANFWYSTREVFGRNIDLEGTPKTTVFSFEEYLAEVKSTTELAWPYLQLRLVSSFSRVRK</sequence>
<dbReference type="GO" id="GO:0005524">
    <property type="term" value="F:ATP binding"/>
    <property type="evidence" value="ECO:0007669"/>
    <property type="project" value="UniProtKB-KW"/>
</dbReference>
<dbReference type="GO" id="GO:0017111">
    <property type="term" value="F:ribonucleoside triphosphate phosphatase activity"/>
    <property type="evidence" value="ECO:0007669"/>
    <property type="project" value="TreeGrafter"/>
</dbReference>
<evidence type="ECO:0000313" key="6">
    <source>
        <dbReference type="Proteomes" id="UP000076532"/>
    </source>
</evidence>
<evidence type="ECO:0000256" key="1">
    <source>
        <dbReference type="ARBA" id="ARBA00009283"/>
    </source>
</evidence>
<keyword evidence="4" id="KW-0067">ATP-binding</keyword>
<dbReference type="PANTHER" id="PTHR11782:SF121">
    <property type="entry name" value="NUCLEOSIDE-DIPHOSPHATASE MIG-23"/>
    <property type="match status" value="1"/>
</dbReference>
<proteinExistence type="inferred from homology"/>
<dbReference type="AlphaFoldDB" id="A0A166RTC0"/>
<dbReference type="Gene3D" id="3.30.420.150">
    <property type="entry name" value="Exopolyphosphatase. Domain 2"/>
    <property type="match status" value="1"/>
</dbReference>
<name>A0A166RTC0_9AGAM</name>
<comment type="similarity">
    <text evidence="1">Belongs to the GDA1/CD39 NTPase family.</text>
</comment>
<dbReference type="GO" id="GO:0004382">
    <property type="term" value="F:GDP phosphatase activity"/>
    <property type="evidence" value="ECO:0007669"/>
    <property type="project" value="TreeGrafter"/>
</dbReference>
<keyword evidence="6" id="KW-1185">Reference proteome</keyword>
<reference evidence="5 6" key="1">
    <citation type="journal article" date="2016" name="Mol. Biol. Evol.">
        <title>Comparative Genomics of Early-Diverging Mushroom-Forming Fungi Provides Insights into the Origins of Lignocellulose Decay Capabilities.</title>
        <authorList>
            <person name="Nagy L.G."/>
            <person name="Riley R."/>
            <person name="Tritt A."/>
            <person name="Adam C."/>
            <person name="Daum C."/>
            <person name="Floudas D."/>
            <person name="Sun H."/>
            <person name="Yadav J.S."/>
            <person name="Pangilinan J."/>
            <person name="Larsson K.H."/>
            <person name="Matsuura K."/>
            <person name="Barry K."/>
            <person name="Labutti K."/>
            <person name="Kuo R."/>
            <person name="Ohm R.A."/>
            <person name="Bhattacharya S.S."/>
            <person name="Shirouzu T."/>
            <person name="Yoshinaga Y."/>
            <person name="Martin F.M."/>
            <person name="Grigoriev I.V."/>
            <person name="Hibbett D.S."/>
        </authorList>
    </citation>
    <scope>NUCLEOTIDE SEQUENCE [LARGE SCALE GENOMIC DNA]</scope>
    <source>
        <strain evidence="5 6">CBS 109695</strain>
    </source>
</reference>
<organism evidence="5 6">
    <name type="scientific">Athelia psychrophila</name>
    <dbReference type="NCBI Taxonomy" id="1759441"/>
    <lineage>
        <taxon>Eukaryota</taxon>
        <taxon>Fungi</taxon>
        <taxon>Dikarya</taxon>
        <taxon>Basidiomycota</taxon>
        <taxon>Agaricomycotina</taxon>
        <taxon>Agaricomycetes</taxon>
        <taxon>Agaricomycetidae</taxon>
        <taxon>Atheliales</taxon>
        <taxon>Atheliaceae</taxon>
        <taxon>Athelia</taxon>
    </lineage>
</organism>
<dbReference type="Pfam" id="PF01150">
    <property type="entry name" value="GDA1_CD39"/>
    <property type="match status" value="1"/>
</dbReference>
<dbReference type="Gene3D" id="3.30.420.40">
    <property type="match status" value="1"/>
</dbReference>
<evidence type="ECO:0000256" key="3">
    <source>
        <dbReference type="PIRSR" id="PIRSR600407-1"/>
    </source>
</evidence>
<keyword evidence="2" id="KW-0378">Hydrolase</keyword>
<gene>
    <name evidence="5" type="ORF">FIBSPDRAFT_852347</name>
</gene>
<feature type="active site" description="Proton acceptor" evidence="3">
    <location>
        <position position="115"/>
    </location>
</feature>
<dbReference type="InterPro" id="IPR000407">
    <property type="entry name" value="GDA1_CD39_NTPase"/>
</dbReference>
<dbReference type="GO" id="GO:0006256">
    <property type="term" value="P:UDP catabolic process"/>
    <property type="evidence" value="ECO:0007669"/>
    <property type="project" value="TreeGrafter"/>
</dbReference>
<dbReference type="Proteomes" id="UP000076532">
    <property type="component" value="Unassembled WGS sequence"/>
</dbReference>
<evidence type="ECO:0000256" key="2">
    <source>
        <dbReference type="ARBA" id="ARBA00022801"/>
    </source>
</evidence>